<keyword evidence="5" id="KW-0411">Iron-sulfur</keyword>
<dbReference type="GO" id="GO:0046872">
    <property type="term" value="F:metal ion binding"/>
    <property type="evidence" value="ECO:0007669"/>
    <property type="project" value="UniProtKB-KW"/>
</dbReference>
<dbReference type="InterPro" id="IPR017900">
    <property type="entry name" value="4Fe4S_Fe_S_CS"/>
</dbReference>
<proteinExistence type="inferred from homology"/>
<dbReference type="EMBL" id="JQ844229">
    <property type="protein sequence ID" value="AGS53294.1"/>
    <property type="molecule type" value="Genomic_DNA"/>
</dbReference>
<dbReference type="PANTHER" id="PTHR43673:SF10">
    <property type="entry name" value="NADH DEHYDROGENASE_NAD(P)H NITROREDUCTASE XCC3605-RELATED"/>
    <property type="match status" value="1"/>
</dbReference>
<organism evidence="7">
    <name type="scientific">uncultured bacterium contig00013</name>
    <dbReference type="NCBI Taxonomy" id="1181504"/>
    <lineage>
        <taxon>Bacteria</taxon>
        <taxon>environmental samples</taxon>
    </lineage>
</organism>
<dbReference type="InterPro" id="IPR029479">
    <property type="entry name" value="Nitroreductase"/>
</dbReference>
<feature type="domain" description="4Fe-4S ferredoxin-type" evidence="6">
    <location>
        <begin position="35"/>
        <end position="64"/>
    </location>
</feature>
<protein>
    <submittedName>
        <fullName evidence="7">Nitroreductase:4Fe-4S ferredoxin</fullName>
    </submittedName>
</protein>
<evidence type="ECO:0000256" key="2">
    <source>
        <dbReference type="ARBA" id="ARBA00022723"/>
    </source>
</evidence>
<evidence type="ECO:0000256" key="5">
    <source>
        <dbReference type="ARBA" id="ARBA00023014"/>
    </source>
</evidence>
<dbReference type="InterPro" id="IPR000415">
    <property type="entry name" value="Nitroreductase-like"/>
</dbReference>
<dbReference type="SUPFAM" id="SSF54862">
    <property type="entry name" value="4Fe-4S ferredoxins"/>
    <property type="match status" value="1"/>
</dbReference>
<accession>A0A806KJG0</accession>
<feature type="domain" description="4Fe-4S ferredoxin-type" evidence="6">
    <location>
        <begin position="5"/>
        <end position="34"/>
    </location>
</feature>
<dbReference type="Gene3D" id="3.40.109.10">
    <property type="entry name" value="NADH Oxidase"/>
    <property type="match status" value="1"/>
</dbReference>
<dbReference type="InterPro" id="IPR017896">
    <property type="entry name" value="4Fe4S_Fe-S-bd"/>
</dbReference>
<dbReference type="PANTHER" id="PTHR43673">
    <property type="entry name" value="NAD(P)H NITROREDUCTASE YDGI-RELATED"/>
    <property type="match status" value="1"/>
</dbReference>
<dbReference type="Gene3D" id="3.30.70.20">
    <property type="match status" value="1"/>
</dbReference>
<comment type="similarity">
    <text evidence="1">Belongs to the nitroreductase family.</text>
</comment>
<dbReference type="PROSITE" id="PS51379">
    <property type="entry name" value="4FE4S_FER_2"/>
    <property type="match status" value="2"/>
</dbReference>
<dbReference type="AlphaFoldDB" id="A0A806KJG0"/>
<reference evidence="7" key="1">
    <citation type="submission" date="2012-03" db="EMBL/GenBank/DDBJ databases">
        <title>Functional metagenomics reveals considerable lignocellulase gene clusters in the gut microbiome of a wood-feeding higher termite.</title>
        <authorList>
            <person name="Liu N."/>
        </authorList>
    </citation>
    <scope>NUCLEOTIDE SEQUENCE</scope>
</reference>
<dbReference type="Pfam" id="PF13237">
    <property type="entry name" value="Fer4_10"/>
    <property type="match status" value="1"/>
</dbReference>
<evidence type="ECO:0000256" key="3">
    <source>
        <dbReference type="ARBA" id="ARBA00023002"/>
    </source>
</evidence>
<keyword evidence="3" id="KW-0560">Oxidoreductase</keyword>
<dbReference type="SUPFAM" id="SSF55469">
    <property type="entry name" value="FMN-dependent nitroreductase-like"/>
    <property type="match status" value="1"/>
</dbReference>
<name>A0A806KJG0_9BACT</name>
<dbReference type="GO" id="GO:0016491">
    <property type="term" value="F:oxidoreductase activity"/>
    <property type="evidence" value="ECO:0007669"/>
    <property type="project" value="UniProtKB-KW"/>
</dbReference>
<dbReference type="PROSITE" id="PS00198">
    <property type="entry name" value="4FE4S_FER_1"/>
    <property type="match status" value="2"/>
</dbReference>
<keyword evidence="2" id="KW-0479">Metal-binding</keyword>
<evidence type="ECO:0000259" key="6">
    <source>
        <dbReference type="PROSITE" id="PS51379"/>
    </source>
</evidence>
<keyword evidence="4" id="KW-0408">Iron</keyword>
<evidence type="ECO:0000256" key="4">
    <source>
        <dbReference type="ARBA" id="ARBA00023004"/>
    </source>
</evidence>
<dbReference type="Pfam" id="PF00881">
    <property type="entry name" value="Nitroreductase"/>
    <property type="match status" value="1"/>
</dbReference>
<evidence type="ECO:0000256" key="1">
    <source>
        <dbReference type="ARBA" id="ARBA00007118"/>
    </source>
</evidence>
<dbReference type="GO" id="GO:0051536">
    <property type="term" value="F:iron-sulfur cluster binding"/>
    <property type="evidence" value="ECO:0007669"/>
    <property type="project" value="UniProtKB-KW"/>
</dbReference>
<sequence length="265" mass="29148">MGQEIQVLIDAEKCTGCGLCVADCPRRVLVMRDNKAAIDATKQCFSCGHCFAVCPALAVKLGGLDDEVVELPGKPFLDETDLKTHLKCRRSIRHFKKTPAEREKIEKVIEAGRLTPTGSNSQNVRFIVIQNEIETIEDVVIAQYTTLSELAAQSGNLVMLPSGFDADRLTRGFLFHRAPLAILCVSPREDNACLAAMSMELMAEALGLGVVYVGLFTNPANRNVKLRESLAIKKEERIAACLAIGYPDVQYLRTAPKRAANITWR</sequence>
<evidence type="ECO:0000313" key="7">
    <source>
        <dbReference type="EMBL" id="AGS53294.1"/>
    </source>
</evidence>